<dbReference type="AlphaFoldDB" id="A0A6C0INC6"/>
<organism evidence="4">
    <name type="scientific">viral metagenome</name>
    <dbReference type="NCBI Taxonomy" id="1070528"/>
    <lineage>
        <taxon>unclassified sequences</taxon>
        <taxon>metagenomes</taxon>
        <taxon>organismal metagenomes</taxon>
    </lineage>
</organism>
<dbReference type="EMBL" id="MN740229">
    <property type="protein sequence ID" value="QHT94731.1"/>
    <property type="molecule type" value="Genomic_DNA"/>
</dbReference>
<sequence>MQKDDTNTIKNIIISGGGIAGIAFYGALKHLATRDVWNVDNIEHIYATSIGTVIAVMIALQYDWEELDDFILIRPWHRVFKFDLTSILNAIENRGVFNNNIMKEIFKPLLLGKDMDIDITMNEFYDKTGIHCHFICMDLNSMTHLSISHETHPEWKLIDAIYCSCALPICFSPYIYQNSYLCDGGFIANYPVDICLQDNCDASKTLGIGFGQTEQKDHHDDEKNVNTDFNLFDYVLTLLMNLIRTVNVRKNNNSLCKEVLFDPTNPAFHNIYDTMNSKDTRRQLMDIGTERAIDMCLLHSSIESID</sequence>
<keyword evidence="2" id="KW-1133">Transmembrane helix</keyword>
<evidence type="ECO:0000256" key="2">
    <source>
        <dbReference type="SAM" id="Phobius"/>
    </source>
</evidence>
<feature type="domain" description="PNPLA" evidence="3">
    <location>
        <begin position="12"/>
        <end position="196"/>
    </location>
</feature>
<accession>A0A6C0INC6</accession>
<evidence type="ECO:0000313" key="4">
    <source>
        <dbReference type="EMBL" id="QHT94731.1"/>
    </source>
</evidence>
<dbReference type="InterPro" id="IPR052580">
    <property type="entry name" value="Lipid_Hydrolase"/>
</dbReference>
<protein>
    <recommendedName>
        <fullName evidence="3">PNPLA domain-containing protein</fullName>
    </recommendedName>
</protein>
<dbReference type="InterPro" id="IPR016035">
    <property type="entry name" value="Acyl_Trfase/lysoPLipase"/>
</dbReference>
<keyword evidence="2" id="KW-0812">Transmembrane</keyword>
<feature type="transmembrane region" description="Helical" evidence="2">
    <location>
        <begin position="12"/>
        <end position="32"/>
    </location>
</feature>
<reference evidence="4" key="1">
    <citation type="journal article" date="2020" name="Nature">
        <title>Giant virus diversity and host interactions through global metagenomics.</title>
        <authorList>
            <person name="Schulz F."/>
            <person name="Roux S."/>
            <person name="Paez-Espino D."/>
            <person name="Jungbluth S."/>
            <person name="Walsh D.A."/>
            <person name="Denef V.J."/>
            <person name="McMahon K.D."/>
            <person name="Konstantinidis K.T."/>
            <person name="Eloe-Fadrosh E.A."/>
            <person name="Kyrpides N.C."/>
            <person name="Woyke T."/>
        </authorList>
    </citation>
    <scope>NUCLEOTIDE SEQUENCE</scope>
    <source>
        <strain evidence="4">GVMAG-M-3300024261-26</strain>
    </source>
</reference>
<keyword evidence="1" id="KW-0443">Lipid metabolism</keyword>
<dbReference type="GO" id="GO:0006629">
    <property type="term" value="P:lipid metabolic process"/>
    <property type="evidence" value="ECO:0007669"/>
    <property type="project" value="UniProtKB-KW"/>
</dbReference>
<evidence type="ECO:0000256" key="1">
    <source>
        <dbReference type="ARBA" id="ARBA00023098"/>
    </source>
</evidence>
<proteinExistence type="predicted"/>
<dbReference type="Gene3D" id="3.40.1090.10">
    <property type="entry name" value="Cytosolic phospholipase A2 catalytic domain"/>
    <property type="match status" value="2"/>
</dbReference>
<dbReference type="PANTHER" id="PTHR46394:SF1">
    <property type="entry name" value="PNPLA DOMAIN-CONTAINING PROTEIN"/>
    <property type="match status" value="1"/>
</dbReference>
<evidence type="ECO:0000259" key="3">
    <source>
        <dbReference type="PROSITE" id="PS51635"/>
    </source>
</evidence>
<dbReference type="PANTHER" id="PTHR46394">
    <property type="entry name" value="ANNEXIN"/>
    <property type="match status" value="1"/>
</dbReference>
<name>A0A6C0INC6_9ZZZZ</name>
<dbReference type="InterPro" id="IPR002641">
    <property type="entry name" value="PNPLA_dom"/>
</dbReference>
<keyword evidence="2" id="KW-0472">Membrane</keyword>
<dbReference type="PROSITE" id="PS51635">
    <property type="entry name" value="PNPLA"/>
    <property type="match status" value="1"/>
</dbReference>
<dbReference type="SUPFAM" id="SSF52151">
    <property type="entry name" value="FabD/lysophospholipase-like"/>
    <property type="match status" value="1"/>
</dbReference>
<dbReference type="Pfam" id="PF01734">
    <property type="entry name" value="Patatin"/>
    <property type="match status" value="1"/>
</dbReference>